<dbReference type="GO" id="GO:0005524">
    <property type="term" value="F:ATP binding"/>
    <property type="evidence" value="ECO:0007669"/>
    <property type="project" value="UniProtKB-UniRule"/>
</dbReference>
<keyword evidence="3" id="KW-0067">ATP-binding</keyword>
<comment type="catalytic activity">
    <reaction evidence="3">
        <text>D-glucose + ATP = D-glucose 6-phosphate + ADP + H(+)</text>
        <dbReference type="Rhea" id="RHEA:17825"/>
        <dbReference type="ChEBI" id="CHEBI:4167"/>
        <dbReference type="ChEBI" id="CHEBI:15378"/>
        <dbReference type="ChEBI" id="CHEBI:30616"/>
        <dbReference type="ChEBI" id="CHEBI:61548"/>
        <dbReference type="ChEBI" id="CHEBI:456216"/>
        <dbReference type="EC" id="2.7.1.2"/>
    </reaction>
</comment>
<comment type="subcellular location">
    <subcellularLocation>
        <location evidence="3">Cytoplasm</location>
    </subcellularLocation>
</comment>
<proteinExistence type="inferred from homology"/>
<dbReference type="RefSeq" id="WP_085124216.1">
    <property type="nucleotide sequence ID" value="NZ_FWZX01000016.1"/>
</dbReference>
<dbReference type="EMBL" id="FWZX01000016">
    <property type="protein sequence ID" value="SMF46750.1"/>
    <property type="molecule type" value="Genomic_DNA"/>
</dbReference>
<dbReference type="InterPro" id="IPR050201">
    <property type="entry name" value="Bacterial_glucokinase"/>
</dbReference>
<evidence type="ECO:0000256" key="1">
    <source>
        <dbReference type="ARBA" id="ARBA00022679"/>
    </source>
</evidence>
<dbReference type="PANTHER" id="PTHR47690">
    <property type="entry name" value="GLUCOKINASE"/>
    <property type="match status" value="1"/>
</dbReference>
<dbReference type="GO" id="GO:0005829">
    <property type="term" value="C:cytosol"/>
    <property type="evidence" value="ECO:0007669"/>
    <property type="project" value="TreeGrafter"/>
</dbReference>
<keyword evidence="6" id="KW-1185">Reference proteome</keyword>
<evidence type="ECO:0000256" key="3">
    <source>
        <dbReference type="HAMAP-Rule" id="MF_00524"/>
    </source>
</evidence>
<organism evidence="5 6">
    <name type="scientific">Tistlia consotensis USBA 355</name>
    <dbReference type="NCBI Taxonomy" id="560819"/>
    <lineage>
        <taxon>Bacteria</taxon>
        <taxon>Pseudomonadati</taxon>
        <taxon>Pseudomonadota</taxon>
        <taxon>Alphaproteobacteria</taxon>
        <taxon>Rhodospirillales</taxon>
        <taxon>Rhodovibrionaceae</taxon>
        <taxon>Tistlia</taxon>
    </lineage>
</organism>
<dbReference type="SUPFAM" id="SSF53067">
    <property type="entry name" value="Actin-like ATPase domain"/>
    <property type="match status" value="1"/>
</dbReference>
<dbReference type="GO" id="GO:0004340">
    <property type="term" value="F:glucokinase activity"/>
    <property type="evidence" value="ECO:0007669"/>
    <property type="project" value="UniProtKB-UniRule"/>
</dbReference>
<dbReference type="Pfam" id="PF02685">
    <property type="entry name" value="Glucokinase"/>
    <property type="match status" value="1"/>
</dbReference>
<evidence type="ECO:0000313" key="5">
    <source>
        <dbReference type="EMBL" id="SMF46750.1"/>
    </source>
</evidence>
<dbReference type="HAMAP" id="MF_00524">
    <property type="entry name" value="Glucokinase"/>
    <property type="match status" value="1"/>
</dbReference>
<evidence type="ECO:0000256" key="4">
    <source>
        <dbReference type="RuleBase" id="RU004046"/>
    </source>
</evidence>
<dbReference type="GO" id="GO:0006096">
    <property type="term" value="P:glycolytic process"/>
    <property type="evidence" value="ECO:0007669"/>
    <property type="project" value="UniProtKB-UniRule"/>
</dbReference>
<dbReference type="CDD" id="cd24008">
    <property type="entry name" value="ASKHA_NBD_GLK"/>
    <property type="match status" value="1"/>
</dbReference>
<gene>
    <name evidence="3" type="primary">glk</name>
    <name evidence="5" type="ORF">SAMN05428998_116122</name>
</gene>
<keyword evidence="3" id="KW-0963">Cytoplasm</keyword>
<dbReference type="Proteomes" id="UP000192917">
    <property type="component" value="Unassembled WGS sequence"/>
</dbReference>
<dbReference type="GO" id="GO:0005536">
    <property type="term" value="F:D-glucose binding"/>
    <property type="evidence" value="ECO:0007669"/>
    <property type="project" value="InterPro"/>
</dbReference>
<comment type="similarity">
    <text evidence="3 4">Belongs to the bacterial glucokinase family.</text>
</comment>
<reference evidence="5 6" key="1">
    <citation type="submission" date="2017-04" db="EMBL/GenBank/DDBJ databases">
        <authorList>
            <person name="Afonso C.L."/>
            <person name="Miller P.J."/>
            <person name="Scott M.A."/>
            <person name="Spackman E."/>
            <person name="Goraichik I."/>
            <person name="Dimitrov K.M."/>
            <person name="Suarez D.L."/>
            <person name="Swayne D.E."/>
        </authorList>
    </citation>
    <scope>NUCLEOTIDE SEQUENCE [LARGE SCALE GENOMIC DNA]</scope>
    <source>
        <strain evidence="5 6">USBA 355</strain>
    </source>
</reference>
<evidence type="ECO:0000313" key="6">
    <source>
        <dbReference type="Proteomes" id="UP000192917"/>
    </source>
</evidence>
<dbReference type="InterPro" id="IPR003836">
    <property type="entry name" value="Glucokinase"/>
</dbReference>
<dbReference type="NCBIfam" id="TIGR00749">
    <property type="entry name" value="glk"/>
    <property type="match status" value="1"/>
</dbReference>
<name>A0A1Y6C7S8_9PROT</name>
<dbReference type="PANTHER" id="PTHR47690:SF1">
    <property type="entry name" value="GLUCOKINASE"/>
    <property type="match status" value="1"/>
</dbReference>
<dbReference type="Gene3D" id="3.30.420.40">
    <property type="match status" value="1"/>
</dbReference>
<accession>A0A1Y6C7S8</accession>
<protein>
    <recommendedName>
        <fullName evidence="3">Glucokinase</fullName>
        <ecNumber evidence="3">2.7.1.2</ecNumber>
    </recommendedName>
    <alternativeName>
        <fullName evidence="3">Glucose kinase</fullName>
    </alternativeName>
</protein>
<keyword evidence="2 3" id="KW-0418">Kinase</keyword>
<dbReference type="STRING" id="560819.SAMN05428998_116122"/>
<keyword evidence="1 3" id="KW-0808">Transferase</keyword>
<evidence type="ECO:0000256" key="2">
    <source>
        <dbReference type="ARBA" id="ARBA00022777"/>
    </source>
</evidence>
<dbReference type="AlphaFoldDB" id="A0A1Y6C7S8"/>
<dbReference type="InterPro" id="IPR043129">
    <property type="entry name" value="ATPase_NBD"/>
</dbReference>
<sequence>MVRLLGDIGGTNARFALLFGRGEISAIEHVPVAEHPTPESAIRHFLGQRDVTPESAVLAVAGPVAGGRARLTNGSWVFDSGQLEAALGLGRVQLVNDFAAAALAVPRLGQAQLVPLGGGDGRPDAPVAVLGPGTGLGVATLLPDLQVVVGEGGHVTLPATDAREAALIAILRRRFEHVSAERVLSGQGLIDLHDAVVELDGLDALPARAGAEVVAAAGAGCPAAEATLAAFFGFLGSVAGNLVLTVGALGGLYLAGGILPRLVEPLQRSAFSQRFQAKGRFRDYLAAVPLKLIVEPDPAFLGLANLADRERRTAAAGPEG</sequence>
<keyword evidence="3" id="KW-0547">Nucleotide-binding</keyword>
<dbReference type="EC" id="2.7.1.2" evidence="3"/>
<feature type="binding site" evidence="3">
    <location>
        <begin position="6"/>
        <end position="11"/>
    </location>
    <ligand>
        <name>ATP</name>
        <dbReference type="ChEBI" id="CHEBI:30616"/>
    </ligand>
</feature>
<dbReference type="Gene3D" id="3.40.367.20">
    <property type="match status" value="1"/>
</dbReference>
<keyword evidence="3" id="KW-0324">Glycolysis</keyword>